<proteinExistence type="predicted"/>
<keyword evidence="3" id="KW-1185">Reference proteome</keyword>
<comment type="caution">
    <text evidence="2">The sequence shown here is derived from an EMBL/GenBank/DDBJ whole genome shotgun (WGS) entry which is preliminary data.</text>
</comment>
<organism evidence="2 3">
    <name type="scientific">Halteria grandinella</name>
    <dbReference type="NCBI Taxonomy" id="5974"/>
    <lineage>
        <taxon>Eukaryota</taxon>
        <taxon>Sar</taxon>
        <taxon>Alveolata</taxon>
        <taxon>Ciliophora</taxon>
        <taxon>Intramacronucleata</taxon>
        <taxon>Spirotrichea</taxon>
        <taxon>Stichotrichia</taxon>
        <taxon>Sporadotrichida</taxon>
        <taxon>Halteriidae</taxon>
        <taxon>Halteria</taxon>
    </lineage>
</organism>
<evidence type="ECO:0000313" key="3">
    <source>
        <dbReference type="Proteomes" id="UP000785679"/>
    </source>
</evidence>
<feature type="region of interest" description="Disordered" evidence="1">
    <location>
        <begin position="196"/>
        <end position="226"/>
    </location>
</feature>
<dbReference type="AlphaFoldDB" id="A0A8J8NXN4"/>
<reference evidence="2" key="1">
    <citation type="submission" date="2019-06" db="EMBL/GenBank/DDBJ databases">
        <authorList>
            <person name="Zheng W."/>
        </authorList>
    </citation>
    <scope>NUCLEOTIDE SEQUENCE</scope>
    <source>
        <strain evidence="2">QDHG01</strain>
    </source>
</reference>
<dbReference type="EMBL" id="RRYP01003271">
    <property type="protein sequence ID" value="TNV83962.1"/>
    <property type="molecule type" value="Genomic_DNA"/>
</dbReference>
<accession>A0A8J8NXN4</accession>
<gene>
    <name evidence="2" type="ORF">FGO68_gene7299</name>
</gene>
<name>A0A8J8NXN4_HALGN</name>
<dbReference type="Proteomes" id="UP000785679">
    <property type="component" value="Unassembled WGS sequence"/>
</dbReference>
<protein>
    <submittedName>
        <fullName evidence="2">Uncharacterized protein</fullName>
    </submittedName>
</protein>
<sequence length="226" mass="26197">MEDTSKQETLHNVLLKPITHQQVYSQSALCNTKESLDQLRARYDSKCTEVFKDLQSDKEFPRDLETKGFFKFQKYEMDWSSSDGGVSDGFDQRAAAESAIDFITGLRQFRQEKKEMTHSAQEVAQALAEELDSKMVIEKVEVQEEVEIEKFKPKFISKKDRRTIKGGSEDSQMREAVRQISTLTLEENDYYDASVQQQDDTLMEKQGQKLFAKRKKVGTQRKPENQ</sequence>
<evidence type="ECO:0000313" key="2">
    <source>
        <dbReference type="EMBL" id="TNV83962.1"/>
    </source>
</evidence>
<evidence type="ECO:0000256" key="1">
    <source>
        <dbReference type="SAM" id="MobiDB-lite"/>
    </source>
</evidence>